<dbReference type="EMBL" id="BGPR01004068">
    <property type="protein sequence ID" value="GBM95548.1"/>
    <property type="molecule type" value="Genomic_DNA"/>
</dbReference>
<evidence type="ECO:0000256" key="1">
    <source>
        <dbReference type="SAM" id="MobiDB-lite"/>
    </source>
</evidence>
<sequence length="179" mass="20299">MDQHYYRSASNSLLARTADRTPKTFALQGDPSRSLHTSSSKSSPYIVSPAGRDVTWNDLAHSWRIFSPNRDIEKIPAPLRSHISSPRWSPKVRTGVLTQRSSYREATDALSNSLKLVIYDFPTPRKWNDGTGVVTQRSSYREATSELSNSLKLVIHDCSTPHKWNFGTPHHFIKIHLGR</sequence>
<reference evidence="2 3" key="1">
    <citation type="journal article" date="2019" name="Sci. Rep.">
        <title>Orb-weaving spider Araneus ventricosus genome elucidates the spidroin gene catalogue.</title>
        <authorList>
            <person name="Kono N."/>
            <person name="Nakamura H."/>
            <person name="Ohtoshi R."/>
            <person name="Moran D.A.P."/>
            <person name="Shinohara A."/>
            <person name="Yoshida Y."/>
            <person name="Fujiwara M."/>
            <person name="Mori M."/>
            <person name="Tomita M."/>
            <person name="Arakawa K."/>
        </authorList>
    </citation>
    <scope>NUCLEOTIDE SEQUENCE [LARGE SCALE GENOMIC DNA]</scope>
</reference>
<keyword evidence="3" id="KW-1185">Reference proteome</keyword>
<gene>
    <name evidence="2" type="ORF">AVEN_249941_1</name>
</gene>
<dbReference type="AlphaFoldDB" id="A0A4Y2K184"/>
<proteinExistence type="predicted"/>
<evidence type="ECO:0000313" key="2">
    <source>
        <dbReference type="EMBL" id="GBM95548.1"/>
    </source>
</evidence>
<feature type="compositionally biased region" description="Low complexity" evidence="1">
    <location>
        <begin position="32"/>
        <end position="43"/>
    </location>
</feature>
<accession>A0A4Y2K184</accession>
<evidence type="ECO:0000313" key="3">
    <source>
        <dbReference type="Proteomes" id="UP000499080"/>
    </source>
</evidence>
<protein>
    <submittedName>
        <fullName evidence="2">Uncharacterized protein</fullName>
    </submittedName>
</protein>
<feature type="region of interest" description="Disordered" evidence="1">
    <location>
        <begin position="23"/>
        <end position="44"/>
    </location>
</feature>
<dbReference type="Proteomes" id="UP000499080">
    <property type="component" value="Unassembled WGS sequence"/>
</dbReference>
<comment type="caution">
    <text evidence="2">The sequence shown here is derived from an EMBL/GenBank/DDBJ whole genome shotgun (WGS) entry which is preliminary data.</text>
</comment>
<organism evidence="2 3">
    <name type="scientific">Araneus ventricosus</name>
    <name type="common">Orbweaver spider</name>
    <name type="synonym">Epeira ventricosa</name>
    <dbReference type="NCBI Taxonomy" id="182803"/>
    <lineage>
        <taxon>Eukaryota</taxon>
        <taxon>Metazoa</taxon>
        <taxon>Ecdysozoa</taxon>
        <taxon>Arthropoda</taxon>
        <taxon>Chelicerata</taxon>
        <taxon>Arachnida</taxon>
        <taxon>Araneae</taxon>
        <taxon>Araneomorphae</taxon>
        <taxon>Entelegynae</taxon>
        <taxon>Araneoidea</taxon>
        <taxon>Araneidae</taxon>
        <taxon>Araneus</taxon>
    </lineage>
</organism>
<name>A0A4Y2K184_ARAVE</name>